<dbReference type="GO" id="GO:0046695">
    <property type="term" value="C:SLIK (SAGA-like) complex"/>
    <property type="evidence" value="ECO:0007669"/>
    <property type="project" value="InterPro"/>
</dbReference>
<dbReference type="Proteomes" id="UP000887566">
    <property type="component" value="Unplaced"/>
</dbReference>
<dbReference type="InterPro" id="IPR009072">
    <property type="entry name" value="Histone-fold"/>
</dbReference>
<dbReference type="GO" id="GO:0005669">
    <property type="term" value="C:transcription factor TFIID complex"/>
    <property type="evidence" value="ECO:0007669"/>
    <property type="project" value="InterPro"/>
</dbReference>
<keyword evidence="8" id="KW-1185">Reference proteome</keyword>
<dbReference type="GO" id="GO:0016251">
    <property type="term" value="F:RNA polymerase II general transcription initiation factor activity"/>
    <property type="evidence" value="ECO:0007669"/>
    <property type="project" value="InterPro"/>
</dbReference>
<organism evidence="8 9">
    <name type="scientific">Plectus sambesii</name>
    <dbReference type="NCBI Taxonomy" id="2011161"/>
    <lineage>
        <taxon>Eukaryota</taxon>
        <taxon>Metazoa</taxon>
        <taxon>Ecdysozoa</taxon>
        <taxon>Nematoda</taxon>
        <taxon>Chromadorea</taxon>
        <taxon>Plectida</taxon>
        <taxon>Plectina</taxon>
        <taxon>Plectoidea</taxon>
        <taxon>Plectidae</taxon>
        <taxon>Plectus</taxon>
    </lineage>
</organism>
<dbReference type="InterPro" id="IPR037796">
    <property type="entry name" value="TAF6"/>
</dbReference>
<dbReference type="GO" id="GO:0046982">
    <property type="term" value="F:protein heterodimerization activity"/>
    <property type="evidence" value="ECO:0007669"/>
    <property type="project" value="InterPro"/>
</dbReference>
<evidence type="ECO:0000313" key="9">
    <source>
        <dbReference type="WBParaSite" id="PSAMB.scaffold476size49999.g6398.t1"/>
    </source>
</evidence>
<proteinExistence type="inferred from homology"/>
<evidence type="ECO:0000259" key="7">
    <source>
        <dbReference type="SMART" id="SM00803"/>
    </source>
</evidence>
<protein>
    <submittedName>
        <fullName evidence="9">TATA box binding protein associated factor (TAF) histone-like fold domain-containing protein</fullName>
    </submittedName>
</protein>
<evidence type="ECO:0000313" key="8">
    <source>
        <dbReference type="Proteomes" id="UP000887566"/>
    </source>
</evidence>
<dbReference type="Pfam" id="PF02969">
    <property type="entry name" value="TAF"/>
    <property type="match status" value="1"/>
</dbReference>
<name>A0A914WPC2_9BILA</name>
<dbReference type="PANTHER" id="PTHR10221:SF22">
    <property type="entry name" value="TAF6-LIKE RNA POLYMERASE II P300_CBP-ASSOCIATED FACTOR-ASSOCIATED FACTOR 65 KDA SUBUNIT 6L"/>
    <property type="match status" value="1"/>
</dbReference>
<sequence length="215" mass="23426">MRGKNAESTSKKKSAAPVNGRQQVAAPTKSTSLPLEASTSGIQVKLEDDMTVADDANSSKTSEKHFDRFDQASVKVMAEAQGFPVRSVHSAGWAILTEDLNYRLRAATNLAVKFCKHSKRSRLTCADVERALIELGQQPLRGHSQPDPPKVHFLKEMRLFARHEGVVDLESLALSSYVCTLPAYPTITISGQVLYDTKSESAVSLPVAETTDTPL</sequence>
<keyword evidence="5" id="KW-0539">Nucleus</keyword>
<keyword evidence="4" id="KW-0804">Transcription</keyword>
<evidence type="ECO:0000256" key="2">
    <source>
        <dbReference type="ARBA" id="ARBA00007688"/>
    </source>
</evidence>
<evidence type="ECO:0000256" key="1">
    <source>
        <dbReference type="ARBA" id="ARBA00004123"/>
    </source>
</evidence>
<dbReference type="GO" id="GO:0051123">
    <property type="term" value="P:RNA polymerase II preinitiation complex assembly"/>
    <property type="evidence" value="ECO:0007669"/>
    <property type="project" value="TreeGrafter"/>
</dbReference>
<feature type="region of interest" description="Disordered" evidence="6">
    <location>
        <begin position="1"/>
        <end position="40"/>
    </location>
</feature>
<accession>A0A914WPC2</accession>
<reference evidence="9" key="1">
    <citation type="submission" date="2022-11" db="UniProtKB">
        <authorList>
            <consortium name="WormBaseParasite"/>
        </authorList>
    </citation>
    <scope>IDENTIFICATION</scope>
</reference>
<evidence type="ECO:0000256" key="5">
    <source>
        <dbReference type="ARBA" id="ARBA00023242"/>
    </source>
</evidence>
<dbReference type="GO" id="GO:0003713">
    <property type="term" value="F:transcription coactivator activity"/>
    <property type="evidence" value="ECO:0007669"/>
    <property type="project" value="TreeGrafter"/>
</dbReference>
<feature type="compositionally biased region" description="Polar residues" evidence="6">
    <location>
        <begin position="28"/>
        <end position="40"/>
    </location>
</feature>
<evidence type="ECO:0000256" key="3">
    <source>
        <dbReference type="ARBA" id="ARBA00023015"/>
    </source>
</evidence>
<dbReference type="SUPFAM" id="SSF47113">
    <property type="entry name" value="Histone-fold"/>
    <property type="match status" value="1"/>
</dbReference>
<dbReference type="SMART" id="SM00803">
    <property type="entry name" value="TAF"/>
    <property type="match status" value="1"/>
</dbReference>
<dbReference type="AlphaFoldDB" id="A0A914WPC2"/>
<feature type="domain" description="TATA box binding protein associated factor (TAF) histone-like fold" evidence="7">
    <location>
        <begin position="67"/>
        <end position="134"/>
    </location>
</feature>
<comment type="similarity">
    <text evidence="2">Belongs to the TAF6 family.</text>
</comment>
<dbReference type="InterPro" id="IPR004823">
    <property type="entry name" value="TAF_TATA-bd_Histone-like_dom"/>
</dbReference>
<dbReference type="WBParaSite" id="PSAMB.scaffold476size49999.g6398.t1">
    <property type="protein sequence ID" value="PSAMB.scaffold476size49999.g6398.t1"/>
    <property type="gene ID" value="PSAMB.scaffold476size49999.g6398"/>
</dbReference>
<dbReference type="Gene3D" id="1.10.20.10">
    <property type="entry name" value="Histone, subunit A"/>
    <property type="match status" value="1"/>
</dbReference>
<keyword evidence="3" id="KW-0805">Transcription regulation</keyword>
<comment type="subcellular location">
    <subcellularLocation>
        <location evidence="1">Nucleus</location>
    </subcellularLocation>
</comment>
<dbReference type="PANTHER" id="PTHR10221">
    <property type="entry name" value="TRANSCRIPTION INITIATION FACTOR TFIID SUBUNIT 6"/>
    <property type="match status" value="1"/>
</dbReference>
<evidence type="ECO:0000256" key="6">
    <source>
        <dbReference type="SAM" id="MobiDB-lite"/>
    </source>
</evidence>
<evidence type="ECO:0000256" key="4">
    <source>
        <dbReference type="ARBA" id="ARBA00023163"/>
    </source>
</evidence>
<dbReference type="GO" id="GO:0000124">
    <property type="term" value="C:SAGA complex"/>
    <property type="evidence" value="ECO:0007669"/>
    <property type="project" value="InterPro"/>
</dbReference>